<name>U5CSM7_CALSX</name>
<accession>U5CSM7</accession>
<dbReference type="GO" id="GO:0005524">
    <property type="term" value="F:ATP binding"/>
    <property type="evidence" value="ECO:0007669"/>
    <property type="project" value="InterPro"/>
</dbReference>
<dbReference type="PANTHER" id="PTHR35004:SF8">
    <property type="entry name" value="TRANSPOSASE RV3428C-RELATED"/>
    <property type="match status" value="1"/>
</dbReference>
<evidence type="ECO:0000259" key="1">
    <source>
        <dbReference type="Pfam" id="PF01695"/>
    </source>
</evidence>
<feature type="domain" description="IstB-like ATP-binding" evidence="1">
    <location>
        <begin position="282"/>
        <end position="334"/>
    </location>
</feature>
<dbReference type="InterPro" id="IPR027417">
    <property type="entry name" value="P-loop_NTPase"/>
</dbReference>
<protein>
    <recommendedName>
        <fullName evidence="1">IstB-like ATP-binding domain-containing protein</fullName>
    </recommendedName>
</protein>
<proteinExistence type="predicted"/>
<reference evidence="2 3" key="1">
    <citation type="journal article" date="2013" name="Genome Announc.">
        <title>Draft Genome Sequence of an Anaerobic and Extremophilic Bacterium, Caldanaerobacter yonseiensis, Isolated from a Geothermal Hot Stream.</title>
        <authorList>
            <person name="Lee S.J."/>
            <person name="Lee Y.J."/>
            <person name="Park G.S."/>
            <person name="Kim B.C."/>
            <person name="Lee S.J."/>
            <person name="Shin J.H."/>
            <person name="Lee D.W."/>
        </authorList>
    </citation>
    <scope>NUCLEOTIDE SEQUENCE [LARGE SCALE GENOMIC DNA]</scope>
    <source>
        <strain evidence="2 3">KB-1</strain>
    </source>
</reference>
<dbReference type="PANTHER" id="PTHR35004">
    <property type="entry name" value="TRANSPOSASE RV3428C-RELATED"/>
    <property type="match status" value="1"/>
</dbReference>
<organism evidence="2 3">
    <name type="scientific">Caldanaerobacter subterraneus subsp. yonseiensis KB-1</name>
    <dbReference type="NCBI Taxonomy" id="1388761"/>
    <lineage>
        <taxon>Bacteria</taxon>
        <taxon>Bacillati</taxon>
        <taxon>Bacillota</taxon>
        <taxon>Clostridia</taxon>
        <taxon>Thermoanaerobacterales</taxon>
        <taxon>Thermoanaerobacteraceae</taxon>
        <taxon>Caldanaerobacter</taxon>
    </lineage>
</organism>
<sequence length="340" mass="38967">MKNIFEHIGGVPHKLWFDNASNIVKLLKNSERKLTDAFLRFKQHYGFEVTFCNPNAGHEKGNVENKVGYHRRNFLVPPPRFEKLEDFNVELLRLCDEDMEREHYRKEGTHAELFREDRKAMLKLPSNPFDVAEYVTVKTNAYGKFSLNGGKHIYSTAPKYANSRVLVKITPYEVVPLDENYREIVRHQRFYGDTKQESMNWLPYFSQFSRRPGALKYSGIYGMLPSCVQEYLDGCSKNERGKVLRVLTELSLRSSFEKAASAVAEALSYGVKDLDSLVAIHSSVRKTHLATAIGVEACKKGYNVKFFRTAALVNRLVEARKGGELSGFLKQLSKASFNMR</sequence>
<dbReference type="EMBL" id="AXDC01000004">
    <property type="protein sequence ID" value="ERM92963.1"/>
    <property type="molecule type" value="Genomic_DNA"/>
</dbReference>
<dbReference type="Gene3D" id="3.40.50.300">
    <property type="entry name" value="P-loop containing nucleotide triphosphate hydrolases"/>
    <property type="match status" value="1"/>
</dbReference>
<evidence type="ECO:0000313" key="3">
    <source>
        <dbReference type="Proteomes" id="UP000016856"/>
    </source>
</evidence>
<comment type="caution">
    <text evidence="2">The sequence shown here is derived from an EMBL/GenBank/DDBJ whole genome shotgun (WGS) entry which is preliminary data.</text>
</comment>
<dbReference type="Proteomes" id="UP000016856">
    <property type="component" value="Unassembled WGS sequence"/>
</dbReference>
<dbReference type="PATRIC" id="fig|1388761.3.peg.546"/>
<evidence type="ECO:0000313" key="2">
    <source>
        <dbReference type="EMBL" id="ERM92963.1"/>
    </source>
</evidence>
<dbReference type="AlphaFoldDB" id="U5CSM7"/>
<dbReference type="InterPro" id="IPR002611">
    <property type="entry name" value="IstB_ATP-bd"/>
</dbReference>
<gene>
    <name evidence="2" type="ORF">O163_02735</name>
</gene>
<dbReference type="Pfam" id="PF01695">
    <property type="entry name" value="IstB_IS21"/>
    <property type="match status" value="1"/>
</dbReference>